<dbReference type="SUPFAM" id="SSF52540">
    <property type="entry name" value="P-loop containing nucleoside triphosphate hydrolases"/>
    <property type="match status" value="1"/>
</dbReference>
<dbReference type="InterPro" id="IPR027417">
    <property type="entry name" value="P-loop_NTPase"/>
</dbReference>
<evidence type="ECO:0000256" key="2">
    <source>
        <dbReference type="ARBA" id="ARBA00023134"/>
    </source>
</evidence>
<evidence type="ECO:0000313" key="5">
    <source>
        <dbReference type="Proteomes" id="UP001141327"/>
    </source>
</evidence>
<reference evidence="4" key="1">
    <citation type="journal article" date="2022" name="bioRxiv">
        <title>Genomics of Preaxostyla Flagellates Illuminates Evolutionary Transitions and the Path Towards Mitochondrial Loss.</title>
        <authorList>
            <person name="Novak L.V.F."/>
            <person name="Treitli S.C."/>
            <person name="Pyrih J."/>
            <person name="Halakuc P."/>
            <person name="Pipaliya S.V."/>
            <person name="Vacek V."/>
            <person name="Brzon O."/>
            <person name="Soukal P."/>
            <person name="Eme L."/>
            <person name="Dacks J.B."/>
            <person name="Karnkowska A."/>
            <person name="Elias M."/>
            <person name="Hampl V."/>
        </authorList>
    </citation>
    <scope>NUCLEOTIDE SEQUENCE</scope>
    <source>
        <strain evidence="4">RCP-MX</strain>
    </source>
</reference>
<keyword evidence="1" id="KW-0547">Nucleotide-binding</keyword>
<dbReference type="PROSITE" id="PS51420">
    <property type="entry name" value="RHO"/>
    <property type="match status" value="1"/>
</dbReference>
<evidence type="ECO:0000256" key="3">
    <source>
        <dbReference type="SAM" id="MobiDB-lite"/>
    </source>
</evidence>
<dbReference type="SMART" id="SM00175">
    <property type="entry name" value="RAB"/>
    <property type="match status" value="1"/>
</dbReference>
<dbReference type="PANTHER" id="PTHR47977">
    <property type="entry name" value="RAS-RELATED PROTEIN RAB"/>
    <property type="match status" value="1"/>
</dbReference>
<dbReference type="EMBL" id="JAPMOS010000016">
    <property type="protein sequence ID" value="KAJ4459975.1"/>
    <property type="molecule type" value="Genomic_DNA"/>
</dbReference>
<evidence type="ECO:0000313" key="4">
    <source>
        <dbReference type="EMBL" id="KAJ4459975.1"/>
    </source>
</evidence>
<dbReference type="Pfam" id="PF00071">
    <property type="entry name" value="Ras"/>
    <property type="match status" value="1"/>
</dbReference>
<evidence type="ECO:0000256" key="1">
    <source>
        <dbReference type="ARBA" id="ARBA00022741"/>
    </source>
</evidence>
<dbReference type="SMART" id="SM00174">
    <property type="entry name" value="RHO"/>
    <property type="match status" value="1"/>
</dbReference>
<dbReference type="PROSITE" id="PS51421">
    <property type="entry name" value="RAS"/>
    <property type="match status" value="1"/>
</dbReference>
<dbReference type="InterPro" id="IPR001806">
    <property type="entry name" value="Small_GTPase"/>
</dbReference>
<accession>A0ABQ8UTA4</accession>
<dbReference type="PRINTS" id="PR00449">
    <property type="entry name" value="RASTRNSFRMNG"/>
</dbReference>
<dbReference type="SMART" id="SM00176">
    <property type="entry name" value="RAN"/>
    <property type="match status" value="1"/>
</dbReference>
<dbReference type="SMART" id="SM00173">
    <property type="entry name" value="RAS"/>
    <property type="match status" value="1"/>
</dbReference>
<sequence length="199" mass="21785">MIKHKIVLLGDASVGKTSIILRYSKNIFVPFQESTIGAAFSQLNTPLSKGGTFRLDVWDTAGQERYASLAPMYYRDAQGAIIVYDVTSRDSFERAREWVRDVKANALPDLQIWLCANKTDLTTQRRITTDTGSLFAEETSCKYAETSAKSNVGINELFTSIADAISERCTPPPAPSTTGAAPPTINPDTRAPPRATCQC</sequence>
<dbReference type="InterPro" id="IPR005225">
    <property type="entry name" value="Small_GTP-bd"/>
</dbReference>
<organism evidence="4 5">
    <name type="scientific">Paratrimastix pyriformis</name>
    <dbReference type="NCBI Taxonomy" id="342808"/>
    <lineage>
        <taxon>Eukaryota</taxon>
        <taxon>Metamonada</taxon>
        <taxon>Preaxostyla</taxon>
        <taxon>Paratrimastigidae</taxon>
        <taxon>Paratrimastix</taxon>
    </lineage>
</organism>
<gene>
    <name evidence="4" type="ORF">PAPYR_4052</name>
</gene>
<comment type="caution">
    <text evidence="4">The sequence shown here is derived from an EMBL/GenBank/DDBJ whole genome shotgun (WGS) entry which is preliminary data.</text>
</comment>
<keyword evidence="2" id="KW-0342">GTP-binding</keyword>
<dbReference type="Proteomes" id="UP001141327">
    <property type="component" value="Unassembled WGS sequence"/>
</dbReference>
<dbReference type="PROSITE" id="PS51419">
    <property type="entry name" value="RAB"/>
    <property type="match status" value="1"/>
</dbReference>
<dbReference type="Gene3D" id="3.40.50.300">
    <property type="entry name" value="P-loop containing nucleotide triphosphate hydrolases"/>
    <property type="match status" value="1"/>
</dbReference>
<name>A0ABQ8UTA4_9EUKA</name>
<protein>
    <submittedName>
        <fullName evidence="4">Ras-related protein Rab-5A</fullName>
    </submittedName>
</protein>
<dbReference type="InterPro" id="IPR050227">
    <property type="entry name" value="Rab"/>
</dbReference>
<dbReference type="NCBIfam" id="TIGR00231">
    <property type="entry name" value="small_GTP"/>
    <property type="match status" value="1"/>
</dbReference>
<proteinExistence type="predicted"/>
<keyword evidence="5" id="KW-1185">Reference proteome</keyword>
<feature type="region of interest" description="Disordered" evidence="3">
    <location>
        <begin position="170"/>
        <end position="199"/>
    </location>
</feature>